<evidence type="ECO:0000256" key="2">
    <source>
        <dbReference type="ARBA" id="ARBA00009792"/>
    </source>
</evidence>
<evidence type="ECO:0000256" key="3">
    <source>
        <dbReference type="ARBA" id="ARBA00012752"/>
    </source>
</evidence>
<dbReference type="Gene3D" id="2.60.40.1360">
    <property type="match status" value="1"/>
</dbReference>
<keyword evidence="4 10" id="KW-0479">Metal-binding</keyword>
<organism evidence="12 13">
    <name type="scientific">Fasciola gigantica</name>
    <name type="common">Giant liver fluke</name>
    <dbReference type="NCBI Taxonomy" id="46835"/>
    <lineage>
        <taxon>Eukaryota</taxon>
        <taxon>Metazoa</taxon>
        <taxon>Spiralia</taxon>
        <taxon>Lophotrochozoa</taxon>
        <taxon>Platyhelminthes</taxon>
        <taxon>Trematoda</taxon>
        <taxon>Digenea</taxon>
        <taxon>Plagiorchiida</taxon>
        <taxon>Echinostomata</taxon>
        <taxon>Echinostomatoidea</taxon>
        <taxon>Fasciolidae</taxon>
        <taxon>Fasciola</taxon>
    </lineage>
</organism>
<dbReference type="SUPFAM" id="SSF88688">
    <property type="entry name" value="Families 57/38 glycoside transferase middle domain"/>
    <property type="match status" value="1"/>
</dbReference>
<keyword evidence="6 10" id="KW-0862">Zinc</keyword>
<dbReference type="SMART" id="SM00872">
    <property type="entry name" value="Alpha-mann_mid"/>
    <property type="match status" value="1"/>
</dbReference>
<dbReference type="GO" id="GO:0004559">
    <property type="term" value="F:alpha-mannosidase activity"/>
    <property type="evidence" value="ECO:0007669"/>
    <property type="project" value="UniProtKB-EC"/>
</dbReference>
<evidence type="ECO:0000256" key="10">
    <source>
        <dbReference type="RuleBase" id="RU361199"/>
    </source>
</evidence>
<evidence type="ECO:0000313" key="13">
    <source>
        <dbReference type="Proteomes" id="UP000316759"/>
    </source>
</evidence>
<dbReference type="InterPro" id="IPR013780">
    <property type="entry name" value="Glyco_hydro_b"/>
</dbReference>
<dbReference type="SUPFAM" id="SSF74650">
    <property type="entry name" value="Galactose mutarotase-like"/>
    <property type="match status" value="1"/>
</dbReference>
<evidence type="ECO:0000313" key="12">
    <source>
        <dbReference type="EMBL" id="TPP63568.1"/>
    </source>
</evidence>
<name>A0A504Z0W3_FASGI</name>
<dbReference type="InterPro" id="IPR037094">
    <property type="entry name" value="Glyco_hydro_38_cen_sf"/>
</dbReference>
<dbReference type="InterPro" id="IPR015341">
    <property type="entry name" value="Glyco_hydro_38_cen"/>
</dbReference>
<comment type="caution">
    <text evidence="12">The sequence shown here is derived from an EMBL/GenBank/DDBJ whole genome shotgun (WGS) entry which is preliminary data.</text>
</comment>
<dbReference type="Gene3D" id="2.70.98.30">
    <property type="entry name" value="Golgi alpha-mannosidase II, domain 4"/>
    <property type="match status" value="1"/>
</dbReference>
<dbReference type="FunFam" id="1.20.1270.50:FF:000002">
    <property type="entry name" value="Alpha-mannosidase"/>
    <property type="match status" value="1"/>
</dbReference>
<keyword evidence="10" id="KW-0732">Signal</keyword>
<dbReference type="CDD" id="cd10810">
    <property type="entry name" value="GH38N_AMII_LAM_like"/>
    <property type="match status" value="1"/>
</dbReference>
<dbReference type="EMBL" id="SUNJ01005528">
    <property type="protein sequence ID" value="TPP63568.1"/>
    <property type="molecule type" value="Genomic_DNA"/>
</dbReference>
<dbReference type="Gene3D" id="3.20.110.10">
    <property type="entry name" value="Glycoside hydrolase 38, N terminal domain"/>
    <property type="match status" value="1"/>
</dbReference>
<comment type="cofactor">
    <cofactor evidence="10">
        <name>Zn(2+)</name>
        <dbReference type="ChEBI" id="CHEBI:29105"/>
    </cofactor>
    <text evidence="10">Binds 1 zinc ion per subunit.</text>
</comment>
<dbReference type="FunFam" id="1.20.1270.50:FF:000003">
    <property type="entry name" value="Alpha-mannosidase"/>
    <property type="match status" value="1"/>
</dbReference>
<dbReference type="SUPFAM" id="SSF88713">
    <property type="entry name" value="Glycoside hydrolase/deacetylase"/>
    <property type="match status" value="1"/>
</dbReference>
<dbReference type="PANTHER" id="PTHR11607:SF3">
    <property type="entry name" value="LYSOSOMAL ALPHA-MANNOSIDASE"/>
    <property type="match status" value="1"/>
</dbReference>
<dbReference type="Pfam" id="PF01074">
    <property type="entry name" value="Glyco_hydro_38N"/>
    <property type="match status" value="1"/>
</dbReference>
<feature type="signal peptide" evidence="10">
    <location>
        <begin position="1"/>
        <end position="23"/>
    </location>
</feature>
<gene>
    <name evidence="12" type="ORF">FGIG_02361</name>
</gene>
<dbReference type="PANTHER" id="PTHR11607">
    <property type="entry name" value="ALPHA-MANNOSIDASE"/>
    <property type="match status" value="1"/>
</dbReference>
<dbReference type="InterPro" id="IPR027291">
    <property type="entry name" value="Glyco_hydro_38_N_sf"/>
</dbReference>
<evidence type="ECO:0000256" key="7">
    <source>
        <dbReference type="ARBA" id="ARBA00023157"/>
    </source>
</evidence>
<dbReference type="Pfam" id="PF07748">
    <property type="entry name" value="Glyco_hydro_38C"/>
    <property type="match status" value="1"/>
</dbReference>
<dbReference type="Gene3D" id="1.20.1270.50">
    <property type="entry name" value="Glycoside hydrolase family 38, central domain"/>
    <property type="match status" value="2"/>
</dbReference>
<dbReference type="InterPro" id="IPR011330">
    <property type="entry name" value="Glyco_hydro/deAcase_b/a-brl"/>
</dbReference>
<feature type="chain" id="PRO_5021512458" description="Alpha-mannosidase" evidence="10">
    <location>
        <begin position="24"/>
        <end position="1079"/>
    </location>
</feature>
<dbReference type="Pfam" id="PF09261">
    <property type="entry name" value="Alpha-mann_mid"/>
    <property type="match status" value="1"/>
</dbReference>
<evidence type="ECO:0000256" key="9">
    <source>
        <dbReference type="ARBA" id="ARBA00023295"/>
    </source>
</evidence>
<dbReference type="Proteomes" id="UP000316759">
    <property type="component" value="Unassembled WGS sequence"/>
</dbReference>
<dbReference type="InterPro" id="IPR028995">
    <property type="entry name" value="Glyco_hydro_57/38_cen_sf"/>
</dbReference>
<dbReference type="InterPro" id="IPR000602">
    <property type="entry name" value="Glyco_hydro_38_N"/>
</dbReference>
<evidence type="ECO:0000256" key="4">
    <source>
        <dbReference type="ARBA" id="ARBA00022723"/>
    </source>
</evidence>
<dbReference type="GO" id="GO:0030246">
    <property type="term" value="F:carbohydrate binding"/>
    <property type="evidence" value="ECO:0007669"/>
    <property type="project" value="InterPro"/>
</dbReference>
<dbReference type="OrthoDB" id="2016903at2759"/>
<dbReference type="InterPro" id="IPR050843">
    <property type="entry name" value="Glycosyl_Hydrlase_38"/>
</dbReference>
<reference evidence="12 13" key="1">
    <citation type="submission" date="2019-04" db="EMBL/GenBank/DDBJ databases">
        <title>Annotation for the trematode Fasciola gigantica.</title>
        <authorList>
            <person name="Choi Y.-J."/>
        </authorList>
    </citation>
    <scope>NUCLEOTIDE SEQUENCE [LARGE SCALE GENOMIC DNA]</scope>
    <source>
        <strain evidence="12">Uganda_cow_1</strain>
    </source>
</reference>
<dbReference type="Gene3D" id="2.60.40.1180">
    <property type="entry name" value="Golgi alpha-mannosidase II"/>
    <property type="match status" value="1"/>
</dbReference>
<evidence type="ECO:0000256" key="6">
    <source>
        <dbReference type="ARBA" id="ARBA00022833"/>
    </source>
</evidence>
<evidence type="ECO:0000256" key="5">
    <source>
        <dbReference type="ARBA" id="ARBA00022801"/>
    </source>
</evidence>
<feature type="domain" description="Glycoside hydrolase family 38 central" evidence="11">
    <location>
        <begin position="369"/>
        <end position="451"/>
    </location>
</feature>
<keyword evidence="5 10" id="KW-0378">Hydrolase</keyword>
<dbReference type="GO" id="GO:0046872">
    <property type="term" value="F:metal ion binding"/>
    <property type="evidence" value="ECO:0007669"/>
    <property type="project" value="UniProtKB-KW"/>
</dbReference>
<dbReference type="GO" id="GO:0005764">
    <property type="term" value="C:lysosome"/>
    <property type="evidence" value="ECO:0007669"/>
    <property type="project" value="TreeGrafter"/>
</dbReference>
<keyword evidence="8" id="KW-0325">Glycoprotein</keyword>
<keyword evidence="9 10" id="KW-0326">Glycosidase</keyword>
<dbReference type="STRING" id="46835.A0A504Z0W3"/>
<accession>A0A504Z0W3</accession>
<dbReference type="InterPro" id="IPR011013">
    <property type="entry name" value="Gal_mutarotase_sf_dom"/>
</dbReference>
<protein>
    <recommendedName>
        <fullName evidence="3 10">Alpha-mannosidase</fullName>
        <ecNumber evidence="10">3.2.1.-</ecNumber>
    </recommendedName>
</protein>
<dbReference type="GO" id="GO:0006013">
    <property type="term" value="P:mannose metabolic process"/>
    <property type="evidence" value="ECO:0007669"/>
    <property type="project" value="InterPro"/>
</dbReference>
<comment type="catalytic activity">
    <reaction evidence="1">
        <text>Hydrolysis of terminal, non-reducing alpha-D-mannose residues in alpha-D-mannosides.</text>
        <dbReference type="EC" id="3.2.1.24"/>
    </reaction>
</comment>
<keyword evidence="13" id="KW-1185">Reference proteome</keyword>
<evidence type="ECO:0000259" key="11">
    <source>
        <dbReference type="SMART" id="SM00872"/>
    </source>
</evidence>
<dbReference type="EC" id="3.2.1.-" evidence="10"/>
<sequence length="1079" mass="124105">MNLNLRLWFLFYWYCFLRSQVIAIPEPDGCGYDACDLGLKGMLNVHLIPHTHDDVGWLKTVDQYYYGSNNAIQRAGVQYILDSVVQALAADPRRRFTYVEMAYFARWWRAQTLETQDLVRRLVHSGRLQFALAGWSMADEATVHYTDAIDQLTRGHDFLHRLFGECGIPRVAWQIDPFGHSRDHTELFRDAGLDAVFFQRMDFREKNYRRDTQSLEVLWETSVSSNSSSLGLFTSMFYDSYCYPSSFCFDDKCKDEPMKDDPSLEGYNIPERVRQFLQYVNNIRKSFATNHIMVLMGCDFTYENANINFKNTDKLIRYVNEEQTRGSDVNLLYSTPQCYTKAVNEAFVRKQTIERRRGDFFPYASGPDSYWSGYYTSRPALKRFVRKASNLLAMAEQLHYFANRAQNSWKNSTTDDGLVDTLRRAMGVMQHHDAVTGTERQHVARDYARILSDAVTASETLVVKSMVKLMPNLNNLTSGQWPSFCDQLNISICDVLEDRGPYKKWNGTNGVYVMLYNPTGWNLWNSWIRLPIYVPDGRPDRMDIRLLSMRSAKKEQLPYQLVPISERVKRIPERQVTRTKSNMELVFDAVSYGPPLVPAGFSSYYLSMTERKPYKLPSSPDVANMQPTKPSCAKLLNISRSMSYELNISDHGSRPVTVIARHNSGATLRITMQMMYYYGETYGPQPSGAYVFLPKSRNISQTFPDPKVKTYSGDCVQEVHLEYSWWATLIVRLYSNQELETEWIAGPIPDERYQFSREVIVRYEVKGDGIAPQESGEFFTDSAGRRLIRRVRNKRPDWNAKLEYVETQPVAGNYYPILSRIMLKGTRRASWNPAKRAIVDFPAMGFAVYTDRAQGGASLKDGQVELMVHRRLVRDDGYGVGEALTENGIDGKGLVVRGTHRIRLDELHVIEQEDQHLASRFARPVKMVISPAVRPPELHDSLEWSALNVAFPPHVHLLSLIAWPLMRSNADPTEKNQILLRLEHLGSSETFPPESIALTSMFRGIRIIAARKMTLTADQESEIARARRLRWPTEPFPYSAYSSRAAWRTPKQQEVVVTLQPSTISTFLLEYQTESNVDF</sequence>
<evidence type="ECO:0000256" key="1">
    <source>
        <dbReference type="ARBA" id="ARBA00000365"/>
    </source>
</evidence>
<dbReference type="AlphaFoldDB" id="A0A504Z0W3"/>
<dbReference type="FunFam" id="3.20.110.10:FF:000001">
    <property type="entry name" value="Alpha-mannosidase"/>
    <property type="match status" value="1"/>
</dbReference>
<keyword evidence="7" id="KW-1015">Disulfide bond</keyword>
<comment type="similarity">
    <text evidence="2 10">Belongs to the glycosyl hydrolase 38 family.</text>
</comment>
<proteinExistence type="inferred from homology"/>
<evidence type="ECO:0000256" key="8">
    <source>
        <dbReference type="ARBA" id="ARBA00023180"/>
    </source>
</evidence>
<dbReference type="InterPro" id="IPR011682">
    <property type="entry name" value="Glyco_hydro_38_C"/>
</dbReference>